<keyword evidence="4" id="KW-0238">DNA-binding</keyword>
<evidence type="ECO:0000259" key="8">
    <source>
        <dbReference type="PROSITE" id="PS51736"/>
    </source>
</evidence>
<evidence type="ECO:0000313" key="9">
    <source>
        <dbReference type="EMBL" id="NEK52224.1"/>
    </source>
</evidence>
<evidence type="ECO:0000256" key="7">
    <source>
        <dbReference type="PROSITE-ProRule" id="PRU10137"/>
    </source>
</evidence>
<dbReference type="PANTHER" id="PTHR30461:SF2">
    <property type="entry name" value="SERINE RECOMBINASE PINE-RELATED"/>
    <property type="match status" value="1"/>
</dbReference>
<evidence type="ECO:0000256" key="5">
    <source>
        <dbReference type="ARBA" id="ARBA00023172"/>
    </source>
</evidence>
<dbReference type="FunFam" id="3.40.50.1390:FF:000001">
    <property type="entry name" value="DNA recombinase"/>
    <property type="match status" value="1"/>
</dbReference>
<evidence type="ECO:0000313" key="10">
    <source>
        <dbReference type="Proteomes" id="UP000471409"/>
    </source>
</evidence>
<dbReference type="PROSITE" id="PS00398">
    <property type="entry name" value="RECOMBINASES_2"/>
    <property type="match status" value="1"/>
</dbReference>
<dbReference type="Pfam" id="PF00239">
    <property type="entry name" value="Resolvase"/>
    <property type="match status" value="1"/>
</dbReference>
<dbReference type="AlphaFoldDB" id="A0A6P0DGM8"/>
<evidence type="ECO:0000256" key="6">
    <source>
        <dbReference type="PIRSR" id="PIRSR606118-50"/>
    </source>
</evidence>
<dbReference type="GO" id="GO:0000150">
    <property type="term" value="F:DNA strand exchange activity"/>
    <property type="evidence" value="ECO:0007669"/>
    <property type="project" value="UniProtKB-KW"/>
</dbReference>
<gene>
    <name evidence="9" type="ORF">GUK36_22625</name>
</gene>
<dbReference type="RefSeq" id="WP_027691080.1">
    <property type="nucleotide sequence ID" value="NZ_CP121635.1"/>
</dbReference>
<dbReference type="InterPro" id="IPR006119">
    <property type="entry name" value="Resolv_N"/>
</dbReference>
<reference evidence="9 10" key="1">
    <citation type="submission" date="2020-01" db="EMBL/GenBank/DDBJ databases">
        <title>Rhizobium genotypes associated with high levels of biological nitrogen fixation by grain legumes in a temperate-maritime cropping system.</title>
        <authorList>
            <person name="Maluk M."/>
            <person name="Francesc Ferrando Molina F."/>
            <person name="Lopez Del Egido L."/>
            <person name="Lafos M."/>
            <person name="Langarica-Fuentes A."/>
            <person name="Gebre Yohannes G."/>
            <person name="Young M.W."/>
            <person name="Martin P."/>
            <person name="Gantlett R."/>
            <person name="Kenicer G."/>
            <person name="Hawes C."/>
            <person name="Begg G.S."/>
            <person name="Quilliam R.S."/>
            <person name="Squire G.R."/>
            <person name="Poole P.S."/>
            <person name="Young P.W."/>
            <person name="Iannetta P.M."/>
            <person name="James E.K."/>
        </authorList>
    </citation>
    <scope>NUCLEOTIDE SEQUENCE [LARGE SCALE GENOMIC DNA]</scope>
    <source>
        <strain evidence="9 10">JHI944</strain>
    </source>
</reference>
<comment type="caution">
    <text evidence="9">The sequence shown here is derived from an EMBL/GenBank/DDBJ whole genome shotgun (WGS) entry which is preliminary data.</text>
</comment>
<comment type="similarity">
    <text evidence="1">Belongs to the site-specific recombinase resolvase family.</text>
</comment>
<dbReference type="SMART" id="SM00857">
    <property type="entry name" value="Resolvase"/>
    <property type="match status" value="1"/>
</dbReference>
<proteinExistence type="inferred from homology"/>
<evidence type="ECO:0000256" key="2">
    <source>
        <dbReference type="ARBA" id="ARBA00022908"/>
    </source>
</evidence>
<keyword evidence="2" id="KW-0229">DNA integration</keyword>
<evidence type="ECO:0000256" key="1">
    <source>
        <dbReference type="ARBA" id="ARBA00009913"/>
    </source>
</evidence>
<dbReference type="GO" id="GO:0003677">
    <property type="term" value="F:DNA binding"/>
    <property type="evidence" value="ECO:0007669"/>
    <property type="project" value="UniProtKB-KW"/>
</dbReference>
<feature type="active site" description="O-(5'-phospho-DNA)-serine intermediate" evidence="6 7">
    <location>
        <position position="10"/>
    </location>
</feature>
<dbReference type="CDD" id="cd03768">
    <property type="entry name" value="SR_ResInv"/>
    <property type="match status" value="1"/>
</dbReference>
<keyword evidence="3" id="KW-0230">DNA invertase</keyword>
<dbReference type="PROSITE" id="PS00397">
    <property type="entry name" value="RECOMBINASES_1"/>
    <property type="match status" value="1"/>
</dbReference>
<dbReference type="Gene3D" id="1.10.10.60">
    <property type="entry name" value="Homeodomain-like"/>
    <property type="match status" value="1"/>
</dbReference>
<dbReference type="EMBL" id="WXXP01000010">
    <property type="protein sequence ID" value="NEK52224.1"/>
    <property type="molecule type" value="Genomic_DNA"/>
</dbReference>
<dbReference type="InterPro" id="IPR036162">
    <property type="entry name" value="Resolvase-like_N_sf"/>
</dbReference>
<dbReference type="InterPro" id="IPR006118">
    <property type="entry name" value="Recombinase_CS"/>
</dbReference>
<feature type="domain" description="Resolvase/invertase-type recombinase catalytic" evidence="8">
    <location>
        <begin position="2"/>
        <end position="135"/>
    </location>
</feature>
<accession>A0A6P0DGM8</accession>
<dbReference type="SUPFAM" id="SSF53041">
    <property type="entry name" value="Resolvase-like"/>
    <property type="match status" value="1"/>
</dbReference>
<keyword evidence="5" id="KW-0233">DNA recombination</keyword>
<protein>
    <submittedName>
        <fullName evidence="9">Recombinase family protein</fullName>
    </submittedName>
</protein>
<dbReference type="InterPro" id="IPR050639">
    <property type="entry name" value="SSR_resolvase"/>
</dbReference>
<name>A0A6P0DGM8_RHILE</name>
<organism evidence="9 10">
    <name type="scientific">Rhizobium leguminosarum</name>
    <dbReference type="NCBI Taxonomy" id="384"/>
    <lineage>
        <taxon>Bacteria</taxon>
        <taxon>Pseudomonadati</taxon>
        <taxon>Pseudomonadota</taxon>
        <taxon>Alphaproteobacteria</taxon>
        <taxon>Hyphomicrobiales</taxon>
        <taxon>Rhizobiaceae</taxon>
        <taxon>Rhizobium/Agrobacterium group</taxon>
        <taxon>Rhizobium</taxon>
    </lineage>
</organism>
<dbReference type="Gene3D" id="3.40.50.1390">
    <property type="entry name" value="Resolvase, N-terminal catalytic domain"/>
    <property type="match status" value="1"/>
</dbReference>
<dbReference type="GO" id="GO:0015074">
    <property type="term" value="P:DNA integration"/>
    <property type="evidence" value="ECO:0007669"/>
    <property type="project" value="UniProtKB-KW"/>
</dbReference>
<dbReference type="Proteomes" id="UP000471409">
    <property type="component" value="Unassembled WGS sequence"/>
</dbReference>
<sequence>MTKVGYARVSTHDQRLDLQLAALRTVCDRVVEDQGVSGSTNKRPGLISVLRSLRPGDTLVVWRLDRLGRSIQDLIGIIEKLGKRQVDFQSLTENIDTTSAGGRLVFHLLASMAEFERCLIRERTCAGLEAARARGQRLGRRPSLSDTERQSACNAVVEGEDALAVARRYGVHPRTLARYIERTR</sequence>
<dbReference type="PANTHER" id="PTHR30461">
    <property type="entry name" value="DNA-INVERTASE FROM LAMBDOID PROPHAGE"/>
    <property type="match status" value="1"/>
</dbReference>
<evidence type="ECO:0000256" key="3">
    <source>
        <dbReference type="ARBA" id="ARBA00023100"/>
    </source>
</evidence>
<evidence type="ECO:0000256" key="4">
    <source>
        <dbReference type="ARBA" id="ARBA00023125"/>
    </source>
</evidence>
<dbReference type="PROSITE" id="PS51736">
    <property type="entry name" value="RECOMBINASES_3"/>
    <property type="match status" value="1"/>
</dbReference>